<feature type="domain" description="Laminin N-terminal" evidence="18">
    <location>
        <begin position="286"/>
        <end position="538"/>
    </location>
</feature>
<comment type="caution">
    <text evidence="12">Lacks conserved residue(s) required for the propagation of feature annotation.</text>
</comment>
<feature type="domain" description="Laminin EGF-like" evidence="16">
    <location>
        <begin position="896"/>
        <end position="953"/>
    </location>
</feature>
<feature type="domain" description="Laminin EGF-like" evidence="16">
    <location>
        <begin position="954"/>
        <end position="1006"/>
    </location>
</feature>
<dbReference type="CDD" id="cd00110">
    <property type="entry name" value="LamG"/>
    <property type="match status" value="2"/>
</dbReference>
<feature type="disulfide bond" evidence="12">
    <location>
        <begin position="814"/>
        <end position="823"/>
    </location>
</feature>
<feature type="domain" description="Fibronectin type-III" evidence="17">
    <location>
        <begin position="1057"/>
        <end position="1147"/>
    </location>
</feature>
<keyword evidence="10" id="KW-0966">Cell projection</keyword>
<feature type="domain" description="Fibronectin type-III" evidence="17">
    <location>
        <begin position="2176"/>
        <end position="2275"/>
    </location>
</feature>
<evidence type="ECO:0000256" key="7">
    <source>
        <dbReference type="ARBA" id="ARBA00023054"/>
    </source>
</evidence>
<feature type="disulfide bond" evidence="12">
    <location>
        <begin position="697"/>
        <end position="714"/>
    </location>
</feature>
<keyword evidence="5" id="KW-0732">Signal</keyword>
<dbReference type="PRINTS" id="PR00011">
    <property type="entry name" value="EGFLAMININ"/>
</dbReference>
<feature type="domain" description="Laminin EGF-like" evidence="16">
    <location>
        <begin position="642"/>
        <end position="694"/>
    </location>
</feature>
<feature type="domain" description="Fibronectin type-III" evidence="17">
    <location>
        <begin position="4394"/>
        <end position="4481"/>
    </location>
</feature>
<dbReference type="Pfam" id="PF00053">
    <property type="entry name" value="EGF_laminin"/>
    <property type="match status" value="9"/>
</dbReference>
<feature type="domain" description="Fibronectin type-III" evidence="17">
    <location>
        <begin position="4482"/>
        <end position="4573"/>
    </location>
</feature>
<evidence type="ECO:0000256" key="12">
    <source>
        <dbReference type="PROSITE-ProRule" id="PRU00460"/>
    </source>
</evidence>
<dbReference type="Gene3D" id="2.60.40.10">
    <property type="entry name" value="Immunoglobulins"/>
    <property type="match status" value="29"/>
</dbReference>
<feature type="disulfide bond" evidence="12">
    <location>
        <begin position="767"/>
        <end position="776"/>
    </location>
</feature>
<dbReference type="FunFam" id="2.10.25.10:FF:000224">
    <property type="entry name" value="Usherin"/>
    <property type="match status" value="1"/>
</dbReference>
<evidence type="ECO:0000259" key="17">
    <source>
        <dbReference type="PROSITE" id="PS50853"/>
    </source>
</evidence>
<gene>
    <name evidence="19" type="ORF">BOX15_Mlig008391g1</name>
</gene>
<feature type="domain" description="Laminin G" evidence="15">
    <location>
        <begin position="1723"/>
        <end position="1917"/>
    </location>
</feature>
<evidence type="ECO:0000256" key="11">
    <source>
        <dbReference type="ARBA" id="ARBA00023292"/>
    </source>
</evidence>
<dbReference type="InterPro" id="IPR002049">
    <property type="entry name" value="LE_dom"/>
</dbReference>
<dbReference type="CDD" id="cd00063">
    <property type="entry name" value="FN3"/>
    <property type="match status" value="24"/>
</dbReference>
<keyword evidence="6" id="KW-0677">Repeat</keyword>
<keyword evidence="14" id="KW-0812">Transmembrane</keyword>
<dbReference type="Gene3D" id="2.10.25.10">
    <property type="entry name" value="Laminin"/>
    <property type="match status" value="9"/>
</dbReference>
<dbReference type="EMBL" id="NIVC01000001">
    <property type="protein sequence ID" value="PAA94863.1"/>
    <property type="molecule type" value="Genomic_DNA"/>
</dbReference>
<feature type="domain" description="Fibronectin type-III" evidence="17">
    <location>
        <begin position="3994"/>
        <end position="4096"/>
    </location>
</feature>
<feature type="domain" description="Fibronectin type-III" evidence="17">
    <location>
        <begin position="3047"/>
        <end position="3134"/>
    </location>
</feature>
<feature type="domain" description="Laminin EGF-like" evidence="16">
    <location>
        <begin position="1007"/>
        <end position="1056"/>
    </location>
</feature>
<organism evidence="19 20">
    <name type="scientific">Macrostomum lignano</name>
    <dbReference type="NCBI Taxonomy" id="282301"/>
    <lineage>
        <taxon>Eukaryota</taxon>
        <taxon>Metazoa</taxon>
        <taxon>Spiralia</taxon>
        <taxon>Lophotrochozoa</taxon>
        <taxon>Platyhelminthes</taxon>
        <taxon>Rhabditophora</taxon>
        <taxon>Macrostomorpha</taxon>
        <taxon>Macrostomida</taxon>
        <taxon>Macrostomidae</taxon>
        <taxon>Macrostomum</taxon>
    </lineage>
</organism>
<feature type="domain" description="Fibronectin type-III" evidence="17">
    <location>
        <begin position="1149"/>
        <end position="1244"/>
    </location>
</feature>
<dbReference type="OrthoDB" id="9998666at2759"/>
<feature type="disulfide bond" evidence="12">
    <location>
        <begin position="795"/>
        <end position="812"/>
    </location>
</feature>
<feature type="domain" description="Fibronectin type-III" evidence="17">
    <location>
        <begin position="3616"/>
        <end position="3702"/>
    </location>
</feature>
<feature type="disulfide bond" evidence="12">
    <location>
        <begin position="793"/>
        <end position="805"/>
    </location>
</feature>
<feature type="domain" description="Fibronectin type-III" evidence="17">
    <location>
        <begin position="3899"/>
        <end position="3993"/>
    </location>
</feature>
<evidence type="ECO:0000256" key="9">
    <source>
        <dbReference type="ARBA" id="ARBA00023180"/>
    </source>
</evidence>
<dbReference type="InterPro" id="IPR001791">
    <property type="entry name" value="Laminin_G"/>
</dbReference>
<dbReference type="SUPFAM" id="SSF57196">
    <property type="entry name" value="EGF/Laminin"/>
    <property type="match status" value="7"/>
</dbReference>
<feature type="domain" description="Laminin EGF-like" evidence="16">
    <location>
        <begin position="695"/>
        <end position="745"/>
    </location>
</feature>
<feature type="domain" description="Fibronectin type-III" evidence="17">
    <location>
        <begin position="1248"/>
        <end position="1361"/>
    </location>
</feature>
<proteinExistence type="predicted"/>
<evidence type="ECO:0000259" key="18">
    <source>
        <dbReference type="PROSITE" id="PS51117"/>
    </source>
</evidence>
<dbReference type="Gene3D" id="2.60.120.260">
    <property type="entry name" value="Galactose-binding domain-like"/>
    <property type="match status" value="1"/>
</dbReference>
<dbReference type="SMART" id="SM00560">
    <property type="entry name" value="LamGL"/>
    <property type="match status" value="1"/>
</dbReference>
<evidence type="ECO:0000256" key="13">
    <source>
        <dbReference type="SAM" id="MobiDB-lite"/>
    </source>
</evidence>
<dbReference type="PANTHER" id="PTHR46957:SF7">
    <property type="entry name" value="USHERIN"/>
    <property type="match status" value="1"/>
</dbReference>
<protein>
    <recommendedName>
        <fullName evidence="21">Usherin</fullName>
    </recommendedName>
</protein>
<dbReference type="InterPro" id="IPR013783">
    <property type="entry name" value="Ig-like_fold"/>
</dbReference>
<dbReference type="SMART" id="SM00282">
    <property type="entry name" value="LamG"/>
    <property type="match status" value="3"/>
</dbReference>
<dbReference type="FunFam" id="2.10.25.10:FF:000011">
    <property type="entry name" value="Cadherin EGF LAG seven-pass G-type receptor"/>
    <property type="match status" value="1"/>
</dbReference>
<dbReference type="SMART" id="SM00180">
    <property type="entry name" value="EGF_Lam"/>
    <property type="match status" value="10"/>
</dbReference>
<dbReference type="SMART" id="SM00136">
    <property type="entry name" value="LamNT"/>
    <property type="match status" value="1"/>
</dbReference>
<dbReference type="PROSITE" id="PS50027">
    <property type="entry name" value="EGF_LAM_2"/>
    <property type="match status" value="7"/>
</dbReference>
<feature type="domain" description="Fibronectin type-III" evidence="17">
    <location>
        <begin position="4303"/>
        <end position="4393"/>
    </location>
</feature>
<comment type="subcellular location">
    <subcellularLocation>
        <location evidence="1">Cell projection</location>
    </subcellularLocation>
    <subcellularLocation>
        <location evidence="2">Secreted</location>
        <location evidence="2">Extracellular space</location>
        <location evidence="2">Extracellular matrix</location>
    </subcellularLocation>
</comment>
<evidence type="ECO:0000256" key="2">
    <source>
        <dbReference type="ARBA" id="ARBA00004498"/>
    </source>
</evidence>
<feature type="domain" description="Laminin G" evidence="15">
    <location>
        <begin position="1515"/>
        <end position="1718"/>
    </location>
</feature>
<keyword evidence="3" id="KW-0964">Secreted</keyword>
<evidence type="ECO:0000256" key="5">
    <source>
        <dbReference type="ARBA" id="ARBA00022729"/>
    </source>
</evidence>
<keyword evidence="14" id="KW-0472">Membrane</keyword>
<feature type="disulfide bond" evidence="12">
    <location>
        <begin position="1027"/>
        <end position="1036"/>
    </location>
</feature>
<dbReference type="GO" id="GO:0042995">
    <property type="term" value="C:cell projection"/>
    <property type="evidence" value="ECO:0007669"/>
    <property type="project" value="UniProtKB-SubCell"/>
</dbReference>
<evidence type="ECO:0000259" key="15">
    <source>
        <dbReference type="PROSITE" id="PS50025"/>
    </source>
</evidence>
<feature type="domain" description="Fibronectin type-III" evidence="17">
    <location>
        <begin position="2655"/>
        <end position="2753"/>
    </location>
</feature>
<dbReference type="Pfam" id="PF02210">
    <property type="entry name" value="Laminin_G_2"/>
    <property type="match status" value="2"/>
</dbReference>
<feature type="transmembrane region" description="Helical" evidence="14">
    <location>
        <begin position="5074"/>
        <end position="5096"/>
    </location>
</feature>
<feature type="domain" description="Fibronectin type-III" evidence="17">
    <location>
        <begin position="4669"/>
        <end position="4772"/>
    </location>
</feature>
<feature type="disulfide bond" evidence="12">
    <location>
        <begin position="695"/>
        <end position="707"/>
    </location>
</feature>
<dbReference type="PANTHER" id="PTHR46957">
    <property type="entry name" value="CYTOKINE RECEPTOR"/>
    <property type="match status" value="1"/>
</dbReference>
<name>A0A267H9A4_9PLAT</name>
<dbReference type="STRING" id="282301.A0A267H9A4"/>
<keyword evidence="8 12" id="KW-1015">Disulfide bond</keyword>
<keyword evidence="11 12" id="KW-0424">Laminin EGF-like domain</keyword>
<dbReference type="GO" id="GO:0016020">
    <property type="term" value="C:membrane"/>
    <property type="evidence" value="ECO:0007669"/>
    <property type="project" value="UniProtKB-SubCell"/>
</dbReference>
<evidence type="ECO:0000256" key="8">
    <source>
        <dbReference type="ARBA" id="ARBA00023157"/>
    </source>
</evidence>
<dbReference type="Gene3D" id="2.60.120.200">
    <property type="match status" value="3"/>
</dbReference>
<feature type="domain" description="Fibronectin type-III" evidence="17">
    <location>
        <begin position="2361"/>
        <end position="2465"/>
    </location>
</feature>
<dbReference type="InterPro" id="IPR008211">
    <property type="entry name" value="Laminin_N"/>
</dbReference>
<feature type="domain" description="Fibronectin type-III" evidence="17">
    <location>
        <begin position="3703"/>
        <end position="3803"/>
    </location>
</feature>
<keyword evidence="7" id="KW-0175">Coiled coil</keyword>
<dbReference type="Pfam" id="PF00041">
    <property type="entry name" value="fn3"/>
    <property type="match status" value="12"/>
</dbReference>
<evidence type="ECO:0000313" key="19">
    <source>
        <dbReference type="EMBL" id="PAA94863.1"/>
    </source>
</evidence>
<dbReference type="InterPro" id="IPR006558">
    <property type="entry name" value="LamG-like"/>
</dbReference>
<dbReference type="FunFam" id="2.10.25.10:FF:000090">
    <property type="entry name" value="laminin subunit alpha"/>
    <property type="match status" value="4"/>
</dbReference>
<feature type="non-terminal residue" evidence="19">
    <location>
        <position position="1"/>
    </location>
</feature>
<keyword evidence="20" id="KW-1185">Reference proteome</keyword>
<feature type="domain" description="Fibronectin type-III" evidence="17">
    <location>
        <begin position="4575"/>
        <end position="4666"/>
    </location>
</feature>
<dbReference type="InterPro" id="IPR013320">
    <property type="entry name" value="ConA-like_dom_sf"/>
</dbReference>
<evidence type="ECO:0000259" key="16">
    <source>
        <dbReference type="PROSITE" id="PS50027"/>
    </source>
</evidence>
<evidence type="ECO:0000256" key="4">
    <source>
        <dbReference type="ARBA" id="ARBA00022530"/>
    </source>
</evidence>
<feature type="disulfide bond" evidence="12">
    <location>
        <begin position="716"/>
        <end position="725"/>
    </location>
</feature>
<feature type="domain" description="Fibronectin type-III" evidence="17">
    <location>
        <begin position="2946"/>
        <end position="3041"/>
    </location>
</feature>
<feature type="domain" description="Fibronectin type-III" evidence="17">
    <location>
        <begin position="2084"/>
        <end position="2175"/>
    </location>
</feature>
<dbReference type="PROSITE" id="PS50853">
    <property type="entry name" value="FN3"/>
    <property type="match status" value="26"/>
</dbReference>
<evidence type="ECO:0000313" key="20">
    <source>
        <dbReference type="Proteomes" id="UP000215902"/>
    </source>
</evidence>
<feature type="disulfide bond" evidence="12">
    <location>
        <begin position="937"/>
        <end position="951"/>
    </location>
</feature>
<feature type="domain" description="Fibronectin type-III" evidence="17">
    <location>
        <begin position="4863"/>
        <end position="4959"/>
    </location>
</feature>
<feature type="disulfide bond" evidence="12">
    <location>
        <begin position="748"/>
        <end position="765"/>
    </location>
</feature>
<dbReference type="FunFam" id="2.10.25.10:FF:000135">
    <property type="entry name" value="Laminin subunit beta 4"/>
    <property type="match status" value="1"/>
</dbReference>
<reference evidence="19 20" key="1">
    <citation type="submission" date="2017-06" db="EMBL/GenBank/DDBJ databases">
        <title>A platform for efficient transgenesis in Macrostomum lignano, a flatworm model organism for stem cell research.</title>
        <authorList>
            <person name="Berezikov E."/>
        </authorList>
    </citation>
    <scope>NUCLEOTIDE SEQUENCE [LARGE SCALE GENOMIC DNA]</scope>
    <source>
        <strain evidence="19">DV1</strain>
        <tissue evidence="19">Whole organism</tissue>
    </source>
</reference>
<feature type="disulfide bond" evidence="12">
    <location>
        <begin position="925"/>
        <end position="934"/>
    </location>
</feature>
<dbReference type="Pfam" id="PF13385">
    <property type="entry name" value="Laminin_G_3"/>
    <property type="match status" value="1"/>
</dbReference>
<feature type="domain" description="Fibronectin type-III" evidence="17">
    <location>
        <begin position="4188"/>
        <end position="4300"/>
    </location>
</feature>
<dbReference type="Proteomes" id="UP000215902">
    <property type="component" value="Unassembled WGS sequence"/>
</dbReference>
<comment type="caution">
    <text evidence="19">The sequence shown here is derived from an EMBL/GenBank/DDBJ whole genome shotgun (WGS) entry which is preliminary data.</text>
</comment>
<evidence type="ECO:0000256" key="3">
    <source>
        <dbReference type="ARBA" id="ARBA00022525"/>
    </source>
</evidence>
<accession>A0A267H9A4</accession>
<dbReference type="FunFam" id="2.10.25.10:FF:000275">
    <property type="entry name" value="usherin"/>
    <property type="match status" value="1"/>
</dbReference>
<feature type="domain" description="Fibronectin type-III" evidence="17">
    <location>
        <begin position="2754"/>
        <end position="2844"/>
    </location>
</feature>
<dbReference type="CDD" id="cd00055">
    <property type="entry name" value="EGF_Lam"/>
    <property type="match status" value="10"/>
</dbReference>
<dbReference type="SUPFAM" id="SSF49899">
    <property type="entry name" value="Concanavalin A-like lectins/glucanases"/>
    <property type="match status" value="3"/>
</dbReference>
<evidence type="ECO:0000256" key="1">
    <source>
        <dbReference type="ARBA" id="ARBA00004316"/>
    </source>
</evidence>
<evidence type="ECO:0000256" key="14">
    <source>
        <dbReference type="SAM" id="Phobius"/>
    </source>
</evidence>
<keyword evidence="14" id="KW-1133">Transmembrane helix</keyword>
<dbReference type="InterPro" id="IPR036116">
    <property type="entry name" value="FN3_sf"/>
</dbReference>
<feature type="domain" description="Laminin EGF-like" evidence="16">
    <location>
        <begin position="793"/>
        <end position="843"/>
    </location>
</feature>
<feature type="domain" description="Laminin EGF-like" evidence="16">
    <location>
        <begin position="746"/>
        <end position="792"/>
    </location>
</feature>
<feature type="domain" description="Fibronectin type-III" evidence="17">
    <location>
        <begin position="1985"/>
        <end position="2083"/>
    </location>
</feature>
<feature type="disulfide bond" evidence="12">
    <location>
        <begin position="665"/>
        <end position="674"/>
    </location>
</feature>
<feature type="domain" description="Fibronectin type-III" evidence="17">
    <location>
        <begin position="2564"/>
        <end position="2654"/>
    </location>
</feature>
<evidence type="ECO:0000256" key="10">
    <source>
        <dbReference type="ARBA" id="ARBA00023273"/>
    </source>
</evidence>
<dbReference type="InterPro" id="IPR050713">
    <property type="entry name" value="RTP_Phos/Ushers"/>
</dbReference>
<dbReference type="PROSITE" id="PS01248">
    <property type="entry name" value="EGF_LAM_1"/>
    <property type="match status" value="3"/>
</dbReference>
<evidence type="ECO:0000256" key="6">
    <source>
        <dbReference type="ARBA" id="ARBA00022737"/>
    </source>
</evidence>
<evidence type="ECO:0008006" key="21">
    <source>
        <dbReference type="Google" id="ProtNLM"/>
    </source>
</evidence>
<feature type="domain" description="Fibronectin type-III" evidence="17">
    <location>
        <begin position="4097"/>
        <end position="4186"/>
    </location>
</feature>
<dbReference type="SMART" id="SM00060">
    <property type="entry name" value="FN3"/>
    <property type="match status" value="32"/>
</dbReference>
<feature type="disulfide bond" evidence="12">
    <location>
        <begin position="746"/>
        <end position="758"/>
    </location>
</feature>
<keyword evidence="9" id="KW-0325">Glycoprotein</keyword>
<keyword evidence="4" id="KW-0272">Extracellular matrix</keyword>
<feature type="domain" description="Fibronectin type-III" evidence="17">
    <location>
        <begin position="3518"/>
        <end position="3615"/>
    </location>
</feature>
<dbReference type="PROSITE" id="PS51117">
    <property type="entry name" value="LAMININ_NTER"/>
    <property type="match status" value="1"/>
</dbReference>
<dbReference type="InterPro" id="IPR003961">
    <property type="entry name" value="FN3_dom"/>
</dbReference>
<feature type="region of interest" description="Disordered" evidence="13">
    <location>
        <begin position="5240"/>
        <end position="5263"/>
    </location>
</feature>
<dbReference type="SUPFAM" id="SSF49265">
    <property type="entry name" value="Fibronectin type III"/>
    <property type="match status" value="19"/>
</dbReference>
<sequence length="5273" mass="575636">EMRFKQAQFSIAQVSSQPIKNSETMHPQPLLLQLPLLLLLLAIHELPSVSAIVPPYFDPLERKPVTMHPESSTCGSPTVTQWCVTTSRSYLRCPLVKSCNATCPYGDKPPTPISLTEGRATTSCVYDDSVNKAPSHQSTQSKNFASSPCYITNSDSSIVPSSSQFTIMFWFQLNSGFQNGTILHKKTADGSIEFALSLSTGGLVIKYLSASGLESLEHSDSYAFKRWYHVAIQVYKTDWSIFLNGLGPEMGALTSYRRAAAAPTRAGDVIVGQACCGYANFIGRLQDLYVFPKVVVNRDIQWFYNGSFPKIHVQSECRCPEQMPMPVLTTFAQTTCKSNIDLDTTSTVRINGESHPVQYVNDRDPNTFWVSQMMETVKLDIDAGDIYAFRYLKINYYGLLPRRTWIMRSLDAAGDRWDQWQRFANDCIPDFGEQNNAPLLTVNDTNCQRYSEEEQIGQYVKSFTLLSNGQNARPGVEDPFSSAVLSFIVARRIRIEMEGHLLAQKPMQQYFGIFQITGDANCNCMGHASSCNISDNGQYVCNCAPERFTMGRFCNSCQPLYNNKPYRAGDYPCVKCNCNNHADSCYYNISLDPFPNNRFAGGGGVCINCTELTTGVNCNQCIEGYYLLPSKNISDPSPCAACNCDPIGTVNGSQNCSMYGGQCPCKQFVTGRRCNQCIAGFYKLSIENPGGCLNCSCDTRGSLSIQCDQSTGQCSCKRSVMGARCDTCIRGNFGLNESDPNGCSPCNCNPDGSLSSVCDPLSGNCECRPNIEGRQCDHCAPMFYSFSERCKPCQCLMDTSTSPNCNQTTGQCPCKSAVTGRVCDTCKSGFWGRGLDSTAGCRACSCNPAGTVNNTVCNVASGECTCKAGTFGMDCGKCHGDMWNISMSNPDGCQSCNCDPTGTVFTTSDPNEKLTCDQNIGTCNCLPNRIGRMCDDCKPQYYKSTARSGGCLACQCHTAGSVPGTTCDTTTAKCQCRTEVGVTGDLCTSCLPGFFNFDSTNGKCTPCNCNEAGSRNRTCTSTGQCTCKANVQGAKCDQCKPGTSELNIANPFGCSSAPSQQKPPYLVNLGIDYLKFAWDPPEQPNGELLGYEVYRNATTMIASLNITDRVLEDTGLKPYTDYAYTVVVFNAMGNATSRPTTFRTLPKKPEGAINFNITDVKARSLFVSWMGPAQANGLISNYSVLSFNNADMVNPKLHYTGPGTVTSQALTNLLPFTNYTFYVTACNTGGCVNSQGKVVHTAAAAAEGVSPPTVANVYKTSFNLTWSFPTRPNGIISYFEIWMRSKALGISEQMVFTTSGYFDPRPTLQPLVVSSSPPLDQTVISGLKPFQQYEFQLVVENSYGRVGSAWVTFMTAETDPVCVEDPDITVMNSTAIQIAWSVPNATCLMGWFKSVKVMERRKPIVAVELPWVDLTLHTELNPNVTSYIANIYQPYTQAILFVSVCNSVSCKDSANKTVRTSVAPPENQQPPVILGLNSSIMDLAWRPPLVLNGPNPQYILERDHASLSYLPPDVISGVRFPGSGYYKFPPSTVPQDADFFGMEFSFKISQQSGLVLWAGSADQADFVAVYFAYARPYFVFSTGNTGACSLIKTSPVDDEGLPYNDGRWHQMRVLRMNGWNATLMVTAKDKWMRGNSGTFCMGNKETIIAPNTGVYFGGPYEGFVPLSSITDPGWSNTFTGCIRNVRFLKEISPEEKWVDLNWNSVESSKYTIPSWEGCPTNFEAGAHFMGRGFAAVKSGNFLGGNNFNFSLDFKTDSRSGLLLFAHGGSNTHVLVSYSNNSIVFELMSPDLKASRQVVLSMPPSNTSIGLCDQTWRTMYFGKAGGQISIGLQGAGRNFTGDGSAEVRLIISSPLYLGGLPTLPTTARQYMKGQGLEAYADMYFGGCINDMRYTASSMLKRISTSAIENSLNVNIDGCPRSDTTAQSTCEHDDSGIVYSGNMTTALDTGLKPFTQYIYRVKAVNEKGAAVSDWQEGRTAVGVPRDVPPPFDANFTSDPFIIRAFWNRPLSSVGLIIAYWIRAYNRHVGDYTESVLTNFDPDLNTFNLTVGPLQAFSEFSVRLLACTTAGCGESSTGFNLSTPADYPAGVRPPNAVISTYWIALSWDLPTLPNGNITGYKLYSSTDNRLIYSGGLMSYNDTGLQFFATYGYYLTACNIIGCNSSASVIFQTKQLPPTFVAPPTMLVLSASAIRASWTTPDRMNGNLKGYYLYSIRNVSDSNLTVVYNSSMSGIRLSTDVLNLQPGTKYFFAVEACTEGGCTRSSFSNATTEESSPEDVPAPVISQVNVSSFLITWNLARKTNGIIIYHKVFVNDIRFANQTKREFLVKNLYPWTLCTVHIQQCTAKGCGTSPSVSVRTLEAAPVGSVELRQTIQDARTVTIYWTNPEQPNGLLTFSAHFIGLYYRDPENWDYMTVQGDRVLYNTTSYGLWVTVSNLVPFSDYFIQIIAENSVGKITSNIVLASMPKGGPDGVKYPILKALNSTAILASWGFIGSLNSEENVAFKLQLLNSDTWIPAFSEPTVSTTYLMTGLKPYTKYSFRLQASNSYGVTFSPTAEIYTMETVPGPFGAPKAVNVSSTTAVLFWSPLPHPNGIILYYILNANGYLRYNVSNSSTSYLISNLTPWTDYFFFLDACTSVGCTSGAVSETIKTLAAPSEGVKPPALTALSPTTISVTLSSPTHPNGALIEYRIFRRVSGVNETVSVRNLSMSDSVSFVDTDKSLMPYTEYSYQMVVRNTAGLSNSPWSTVRTRATLPVGVTPPVVSNIMATTALTTWQPPLRFNGEFVRYIILVNDMTFEVTNRSFTSLLITPLLPWTDYSVSVKVCSSGGCINSPQTNFRSSYDIPRGLEKPVGRALSTNYISVTWQKPRYPNGPGLRFELYRRIMLQPLINSTDGLFDWIKVYDGPSLIYDDRDIQMLTVYQYRLVYFNDYAQLTSDVSDNVTSYGGTPTVAPKIFAYASTFQTIIINWTLPTVQELQGFPVQFDVLLDSSTAYSKRVSAPGNATYIAVSDLVPSTLYSVLLNVTVNGGGSIRSNLFYVKTTDGVPIGLPPPRLQTVSIDAIRVYFSAPIVTNGQIIRYYIYLNDKQIDTGMSTEGSYLLTDLRPFTLYFVSVEACTIFACLKSNSTEASTKELPPEGISAPAVLPASSSSLKIVWTMPSSPNGVIRNYQLYRSIHQDCYLNSVNHCQYIACPIGWSLCDQVCYNATTNACCSGRLYAKDPYMECCNSNYVPRRNFPTDVCCGDKFYSYKANYVCCNNKYLEVSDRHVCCPDGKENRENIGFGDVCCSSVPHSSNSSDQICCNNKLYSKNGQQCCGNQIMPSTMRCCGTSTSGIAFYPEAGKDCCGMQYLESNTSRCCKDSWRGEVMAYFYSSAKEKLTSGRTCCGTSLIDSSHACCNGRGFDANTRVCADRDQLYAERGCGKGSTCPRSYNGTSMCDSCVFPGDTSECLTYVRSEAKPTLKSEGKSLCWSEYSVVYSGSSLEFLDTGLKAYTNYSYYVTAMNTAGSVTSANKTASTLPAPPEQVTPPTVQPSRLDAIYIQWSEPGKTNGPITIYSIKRQDESATALLEVYNGLENSFTDTVTIQPYRVYMYTLEACTLGGCTVSVPVKVATAQAIPVGLNPPIILAQSDTEFKVSWSPPASPNGIISHYDLYDLRNQRKVYSGFSTEFTYSDLTPATRYSIVLGCCTAQGCLNSTYAEATTKDGVPAGIHQPSIVITSPTSVLIVWQKPANPKGKILQYKIYQVRTSGPNIPVNIATTDGSRQNVSVSGLIDRETYEFLLEAYTSAGSGNSSWSSVILPASSPKNYSVITSIAAVSSTQIDVSWTKLPDELAIDNYKVLVVSERGVVFEIGYSVKFSASIDKLEPYTKYSLAIGACTKSSTYSCSLGPMRSVKTLEGVPNRIYSPFLMAVDQNTIKVIWKPPQRPNGVITSYRITRRLTGSTVIQTAAILSPATTEYLDYSPDLTPYTSFDYQVIVMNSVGMTGSNWSTVLTLEDLPQRLVLPDVSVLGPFSARVTWVPPTVPNGFIIQYRLDFQRMSLDPTISYAIENVYVDGSKRTSIVGGLLPYTPYQVRVTAINNKGAGSSSWFQIQTEQSSPAGLSNFTVSRYSDGRGVQLSWPTPRQPNGIITLYAIYQVTDSKYNKIYEGLTQGFQWRPLTPYTFYNVCLEACTVAGCARSPVQLVNTAEVQPISQPSPDFNETTARSVLLSWSPPVQPNGKIISYNIYRRQVQMAGSVRRKRSVSDRLLVGVVNVTDGTVKRFTFKDTTVEPAKSYLYSIEACNSASCAISATARIFTPEASPAQLQPPLLSLVASDYSQLNVTWQAPSQPNGNITRYLIYRNDTLLATVTGFNTWHYMDRNLMPFTLYAYNIGACNRAETNPCSTSNSTFQRTLEAPPASVEPPILKSASSTALSVQWSPPAMPNGNIVLYTLHLNSVPVYNGLNLTTTLTGLSPYTLYQVRLLVCSKGGCSASEDVNMRTDESVPMNMRPPGLMVLDSSRIEVSWGQPDQPNGLIIQYQLSRNGAIIQTLPASSRNYIDSGLTAGTEYTYTVAASNSKGTVNSPGATASTQAGAPMGLLAPTLLAVTATEIRIAWKPPSLPNGQILNYTLLLNGTTLFPAYSSSTLQASLSGLTPYTFYGVRVKACTAGGCSVSETLAVATGEATPQNQLAPTAVALGDASNAHAGVAVTWSPPVYPFGVIRRYELQRRQEVADSTDSDNFGIAVTVYVGTELQYRENTSSLKPYTYYQYRVTSFNSLSVGAASTWTLVRTKEALPEDVFPPLILGTTNTTILTQIQQPEAKTLNGFVNAIKIYLNGSEVINGKILVNTLTGLTPYTEYSVQAAVCTSPGCQNSSRVPVRTTVGVPQGLRPLLVANVTADYVELQWQDPIAPNGPILRRQVVMGSPCTASGICDQDNRQDDGVLKFSGLSPFKTYHFREVIINERYESAERVWTNVTTLSSPPLYTNLPTATFSGARITIDWSGSFAANGRVLSYTLLLDSVQATVTKATEYSFNQVSQQREFYAVELRLQTEAGRAASPVIYLSVSAKQFVAAPPATTPSPGVASASSNPVIQQAWFIAVVSAGSVLLALALGAAAARCFQAARRPFVRERQPLAPSLTPSASFGGSSAAVAAALDGYAASHQKAVLRAHRLRFRHLPPTPPAYGIGSENPAFDPAFETSVDDDADDDNRAGGFFSAAAAHKSAPPTPWDGNIRFEAARPYHNAAANTDDGRHHREFVNLHGAEPGSTDVDDGRTESSPPPLYSSIYLLSDTKI</sequence>
<feature type="domain" description="Fibronectin type-III" evidence="17">
    <location>
        <begin position="2466"/>
        <end position="2563"/>
    </location>
</feature>
<dbReference type="GO" id="GO:0048513">
    <property type="term" value="P:animal organ development"/>
    <property type="evidence" value="ECO:0007669"/>
    <property type="project" value="UniProtKB-ARBA"/>
</dbReference>
<feature type="disulfide bond" evidence="12">
    <location>
        <begin position="1007"/>
        <end position="1019"/>
    </location>
</feature>
<feature type="disulfide bond" evidence="12">
    <location>
        <begin position="990"/>
        <end position="1004"/>
    </location>
</feature>
<dbReference type="PROSITE" id="PS50025">
    <property type="entry name" value="LAM_G_DOMAIN"/>
    <property type="match status" value="2"/>
</dbReference>